<protein>
    <submittedName>
        <fullName evidence="1">Uncharacterized protein</fullName>
    </submittedName>
</protein>
<evidence type="ECO:0000313" key="1">
    <source>
        <dbReference type="EMBL" id="RKT42941.1"/>
    </source>
</evidence>
<sequence>MRFAIERPLEEDTVPVWNDTTALQTLDRLIVRADEAAHDVLLLDADLLDDSEWFQGARQTAHDRLLELCELARASAWDSGRAETTTWQVTTSAEAGRALRIANSPLKVLVESRLRDGALLDVAVRLLAREPVRRLWITPPIPLAMEVLHAGGTGDMPGFMEQEANNAREAELPLRLIVVVDSDRTSPKQPPSSKAAEIEQKARELGARPFTLTKHEAENYIPDFHWHAELARDPRNPRWAKEMTDILSMPSNDRDYCDMEK</sequence>
<dbReference type="EMBL" id="RBXL01000001">
    <property type="protein sequence ID" value="RKT42941.1"/>
    <property type="molecule type" value="Genomic_DNA"/>
</dbReference>
<accession>A0A495V0F2</accession>
<evidence type="ECO:0000313" key="2">
    <source>
        <dbReference type="Proteomes" id="UP000274556"/>
    </source>
</evidence>
<dbReference type="OrthoDB" id="7068622at2"/>
<keyword evidence="2" id="KW-1185">Reference proteome</keyword>
<dbReference type="Proteomes" id="UP000274556">
    <property type="component" value="Unassembled WGS sequence"/>
</dbReference>
<dbReference type="AlphaFoldDB" id="A0A495V0F2"/>
<gene>
    <name evidence="1" type="ORF">BDD21_0243</name>
</gene>
<name>A0A495V0F2_9GAMM</name>
<dbReference type="RefSeq" id="WP_120795590.1">
    <property type="nucleotide sequence ID" value="NZ_RBXL01000001.1"/>
</dbReference>
<organism evidence="1 2">
    <name type="scientific">Thiocapsa rosea</name>
    <dbReference type="NCBI Taxonomy" id="69360"/>
    <lineage>
        <taxon>Bacteria</taxon>
        <taxon>Pseudomonadati</taxon>
        <taxon>Pseudomonadota</taxon>
        <taxon>Gammaproteobacteria</taxon>
        <taxon>Chromatiales</taxon>
        <taxon>Chromatiaceae</taxon>
        <taxon>Thiocapsa</taxon>
    </lineage>
</organism>
<comment type="caution">
    <text evidence="1">The sequence shown here is derived from an EMBL/GenBank/DDBJ whole genome shotgun (WGS) entry which is preliminary data.</text>
</comment>
<proteinExistence type="predicted"/>
<reference evidence="1 2" key="1">
    <citation type="submission" date="2018-10" db="EMBL/GenBank/DDBJ databases">
        <title>Genomic Encyclopedia of Archaeal and Bacterial Type Strains, Phase II (KMG-II): from individual species to whole genera.</title>
        <authorList>
            <person name="Goeker M."/>
        </authorList>
    </citation>
    <scope>NUCLEOTIDE SEQUENCE [LARGE SCALE GENOMIC DNA]</scope>
    <source>
        <strain evidence="1 2">DSM 235</strain>
    </source>
</reference>